<dbReference type="AlphaFoldDB" id="W6UNU6"/>
<sequence length="83" mass="9713">MLFMPLKQNLPHSCTWSRTSIVHYTKKLHSYKKAACPFPEQICNHFVFIPSQPQRFMHAFKQPLSKVQLLSTTGFHAKQQVLK</sequence>
<proteinExistence type="predicted"/>
<dbReference type="EMBL" id="APAU02000036">
    <property type="protein sequence ID" value="EUB59967.1"/>
    <property type="molecule type" value="Genomic_DNA"/>
</dbReference>
<dbReference type="Proteomes" id="UP000019149">
    <property type="component" value="Unassembled WGS sequence"/>
</dbReference>
<dbReference type="CTD" id="36340843"/>
<dbReference type="KEGG" id="egl:EGR_05128"/>
<name>W6UNU6_ECHGR</name>
<evidence type="ECO:0000313" key="1">
    <source>
        <dbReference type="EMBL" id="EUB59967.1"/>
    </source>
</evidence>
<accession>W6UNU6</accession>
<comment type="caution">
    <text evidence="1">The sequence shown here is derived from an EMBL/GenBank/DDBJ whole genome shotgun (WGS) entry which is preliminary data.</text>
</comment>
<gene>
    <name evidence="1" type="ORF">EGR_05128</name>
</gene>
<organism evidence="1 2">
    <name type="scientific">Echinococcus granulosus</name>
    <name type="common">Hydatid tapeworm</name>
    <dbReference type="NCBI Taxonomy" id="6210"/>
    <lineage>
        <taxon>Eukaryota</taxon>
        <taxon>Metazoa</taxon>
        <taxon>Spiralia</taxon>
        <taxon>Lophotrochozoa</taxon>
        <taxon>Platyhelminthes</taxon>
        <taxon>Cestoda</taxon>
        <taxon>Eucestoda</taxon>
        <taxon>Cyclophyllidea</taxon>
        <taxon>Taeniidae</taxon>
        <taxon>Echinococcus</taxon>
        <taxon>Echinococcus granulosus group</taxon>
    </lineage>
</organism>
<protein>
    <submittedName>
        <fullName evidence="1">Uncharacterized protein</fullName>
    </submittedName>
</protein>
<keyword evidence="2" id="KW-1185">Reference proteome</keyword>
<reference evidence="1 2" key="1">
    <citation type="journal article" date="2013" name="Nat. Genet.">
        <title>The genome of the hydatid tapeworm Echinococcus granulosus.</title>
        <authorList>
            <person name="Zheng H."/>
            <person name="Zhang W."/>
            <person name="Zhang L."/>
            <person name="Zhang Z."/>
            <person name="Li J."/>
            <person name="Lu G."/>
            <person name="Zhu Y."/>
            <person name="Wang Y."/>
            <person name="Huang Y."/>
            <person name="Liu J."/>
            <person name="Kang H."/>
            <person name="Chen J."/>
            <person name="Wang L."/>
            <person name="Chen A."/>
            <person name="Yu S."/>
            <person name="Gao Z."/>
            <person name="Jin L."/>
            <person name="Gu W."/>
            <person name="Wang Z."/>
            <person name="Zhao L."/>
            <person name="Shi B."/>
            <person name="Wen H."/>
            <person name="Lin R."/>
            <person name="Jones M.K."/>
            <person name="Brejova B."/>
            <person name="Vinar T."/>
            <person name="Zhao G."/>
            <person name="McManus D.P."/>
            <person name="Chen Z."/>
            <person name="Zhou Y."/>
            <person name="Wang S."/>
        </authorList>
    </citation>
    <scope>NUCLEOTIDE SEQUENCE [LARGE SCALE GENOMIC DNA]</scope>
</reference>
<dbReference type="RefSeq" id="XP_024351163.1">
    <property type="nucleotide sequence ID" value="XM_024494377.1"/>
</dbReference>
<dbReference type="GeneID" id="36340843"/>
<evidence type="ECO:0000313" key="2">
    <source>
        <dbReference type="Proteomes" id="UP000019149"/>
    </source>
</evidence>